<dbReference type="AlphaFoldDB" id="C1F5F2"/>
<protein>
    <submittedName>
        <fullName evidence="1">Uncharacterized protein</fullName>
    </submittedName>
</protein>
<dbReference type="HOGENOM" id="CLU_3194849_0_0_0"/>
<sequence>MRLYINARCIAASKELRKLIKERSVLRDSAKSLFGIEANAKFAIE</sequence>
<evidence type="ECO:0000313" key="2">
    <source>
        <dbReference type="Proteomes" id="UP000002207"/>
    </source>
</evidence>
<keyword evidence="2" id="KW-1185">Reference proteome</keyword>
<dbReference type="InParanoid" id="C1F5F2"/>
<gene>
    <name evidence="1" type="ordered locus">ACP_1326</name>
</gene>
<proteinExistence type="predicted"/>
<organism evidence="1 2">
    <name type="scientific">Acidobacterium capsulatum (strain ATCC 51196 / DSM 11244 / BCRC 80197 / JCM 7670 / NBRC 15755 / NCIMB 13165 / 161)</name>
    <dbReference type="NCBI Taxonomy" id="240015"/>
    <lineage>
        <taxon>Bacteria</taxon>
        <taxon>Pseudomonadati</taxon>
        <taxon>Acidobacteriota</taxon>
        <taxon>Terriglobia</taxon>
        <taxon>Terriglobales</taxon>
        <taxon>Acidobacteriaceae</taxon>
        <taxon>Acidobacterium</taxon>
    </lineage>
</organism>
<accession>C1F5F2</accession>
<dbReference type="Proteomes" id="UP000002207">
    <property type="component" value="Chromosome"/>
</dbReference>
<reference evidence="1 2" key="1">
    <citation type="journal article" date="2009" name="Appl. Environ. Microbiol.">
        <title>Three genomes from the phylum Acidobacteria provide insight into the lifestyles of these microorganisms in soils.</title>
        <authorList>
            <person name="Ward N.L."/>
            <person name="Challacombe J.F."/>
            <person name="Janssen P.H."/>
            <person name="Henrissat B."/>
            <person name="Coutinho P.M."/>
            <person name="Wu M."/>
            <person name="Xie G."/>
            <person name="Haft D.H."/>
            <person name="Sait M."/>
            <person name="Badger J."/>
            <person name="Barabote R.D."/>
            <person name="Bradley B."/>
            <person name="Brettin T.S."/>
            <person name="Brinkac L.M."/>
            <person name="Bruce D."/>
            <person name="Creasy T."/>
            <person name="Daugherty S.C."/>
            <person name="Davidsen T.M."/>
            <person name="DeBoy R.T."/>
            <person name="Detter J.C."/>
            <person name="Dodson R.J."/>
            <person name="Durkin A.S."/>
            <person name="Ganapathy A."/>
            <person name="Gwinn-Giglio M."/>
            <person name="Han C.S."/>
            <person name="Khouri H."/>
            <person name="Kiss H."/>
            <person name="Kothari S.P."/>
            <person name="Madupu R."/>
            <person name="Nelson K.E."/>
            <person name="Nelson W.C."/>
            <person name="Paulsen I."/>
            <person name="Penn K."/>
            <person name="Ren Q."/>
            <person name="Rosovitz M.J."/>
            <person name="Selengut J.D."/>
            <person name="Shrivastava S."/>
            <person name="Sullivan S.A."/>
            <person name="Tapia R."/>
            <person name="Thompson L.S."/>
            <person name="Watkins K.L."/>
            <person name="Yang Q."/>
            <person name="Yu C."/>
            <person name="Zafar N."/>
            <person name="Zhou L."/>
            <person name="Kuske C.R."/>
        </authorList>
    </citation>
    <scope>NUCLEOTIDE SEQUENCE [LARGE SCALE GENOMIC DNA]</scope>
    <source>
        <strain evidence="2">ATCC 51196 / DSM 11244 / BCRC 80197 / JCM 7670 / NBRC 15755 / NCIMB 13165 / 161</strain>
    </source>
</reference>
<dbReference type="KEGG" id="aca:ACP_1326"/>
<name>C1F5F2_ACIC5</name>
<dbReference type="STRING" id="240015.ACP_1326"/>
<dbReference type="EMBL" id="CP001472">
    <property type="protein sequence ID" value="ACO33446.1"/>
    <property type="molecule type" value="Genomic_DNA"/>
</dbReference>
<evidence type="ECO:0000313" key="1">
    <source>
        <dbReference type="EMBL" id="ACO33446.1"/>
    </source>
</evidence>